<gene>
    <name evidence="1" type="ORF">X975_19099</name>
</gene>
<sequence>MFLHMPDAINDSRIQSAAQLLSEHGSAQRDHLSFMYFFYPTQEVGLPSLGTFCRVTLEHFIILNHSITLGT</sequence>
<organism evidence="1 2">
    <name type="scientific">Stegodyphus mimosarum</name>
    <name type="common">African social velvet spider</name>
    <dbReference type="NCBI Taxonomy" id="407821"/>
    <lineage>
        <taxon>Eukaryota</taxon>
        <taxon>Metazoa</taxon>
        <taxon>Ecdysozoa</taxon>
        <taxon>Arthropoda</taxon>
        <taxon>Chelicerata</taxon>
        <taxon>Arachnida</taxon>
        <taxon>Araneae</taxon>
        <taxon>Araneomorphae</taxon>
        <taxon>Entelegynae</taxon>
        <taxon>Eresoidea</taxon>
        <taxon>Eresidae</taxon>
        <taxon>Stegodyphus</taxon>
    </lineage>
</organism>
<name>A0A087U2X4_STEMI</name>
<reference evidence="1 2" key="1">
    <citation type="submission" date="2013-11" db="EMBL/GenBank/DDBJ databases">
        <title>Genome sequencing of Stegodyphus mimosarum.</title>
        <authorList>
            <person name="Bechsgaard J."/>
        </authorList>
    </citation>
    <scope>NUCLEOTIDE SEQUENCE [LARGE SCALE GENOMIC DNA]</scope>
</reference>
<dbReference type="AlphaFoldDB" id="A0A087U2X4"/>
<accession>A0A087U2X4</accession>
<evidence type="ECO:0000313" key="1">
    <source>
        <dbReference type="EMBL" id="KFM71713.1"/>
    </source>
</evidence>
<dbReference type="Proteomes" id="UP000054359">
    <property type="component" value="Unassembled WGS sequence"/>
</dbReference>
<evidence type="ECO:0000313" key="2">
    <source>
        <dbReference type="Proteomes" id="UP000054359"/>
    </source>
</evidence>
<feature type="non-terminal residue" evidence="1">
    <location>
        <position position="71"/>
    </location>
</feature>
<dbReference type="EMBL" id="KK117898">
    <property type="protein sequence ID" value="KFM71713.1"/>
    <property type="molecule type" value="Genomic_DNA"/>
</dbReference>
<keyword evidence="2" id="KW-1185">Reference proteome</keyword>
<protein>
    <submittedName>
        <fullName evidence="1">Uncharacterized protein</fullName>
    </submittedName>
</protein>
<proteinExistence type="predicted"/>